<protein>
    <submittedName>
        <fullName evidence="2">Putative transglutaminase-like cysteine proteinase</fullName>
    </submittedName>
</protein>
<dbReference type="RefSeq" id="WP_132286777.1">
    <property type="nucleotide sequence ID" value="NZ_SMFU01000007.1"/>
</dbReference>
<sequence>MNRSLKPCWRLGRRALGCFSLGLALSLSPQASFAKGLVEFSPALLNRVEAKFGRGAVMRLNALKELVDNNQSATEMDKVKAVNDFFNQVPYYTDPVHWKMKDYWATPFEKLTTYGGDCEDYAIGKYFTLRELGVPDDRMRIMYVKALDWGEAHMVLTYFPKPRSIPLVLDNLKPQILPANQRKDLVPVYSFNADSLWLAKERGVGKRVGSSSKLGLWTDLQRRIDQ</sequence>
<dbReference type="PANTHER" id="PTHR39327">
    <property type="match status" value="1"/>
</dbReference>
<dbReference type="Gene3D" id="3.10.620.30">
    <property type="match status" value="1"/>
</dbReference>
<evidence type="ECO:0000313" key="3">
    <source>
        <dbReference type="Proteomes" id="UP000294546"/>
    </source>
</evidence>
<keyword evidence="3" id="KW-1185">Reference proteome</keyword>
<dbReference type="Proteomes" id="UP000294546">
    <property type="component" value="Unassembled WGS sequence"/>
</dbReference>
<dbReference type="Pfam" id="PF06035">
    <property type="entry name" value="Peptidase_C93"/>
    <property type="match status" value="1"/>
</dbReference>
<dbReference type="PANTHER" id="PTHR39327:SF1">
    <property type="entry name" value="BLR5470 PROTEIN"/>
    <property type="match status" value="1"/>
</dbReference>
<evidence type="ECO:0000256" key="1">
    <source>
        <dbReference type="SAM" id="SignalP"/>
    </source>
</evidence>
<comment type="caution">
    <text evidence="2">The sequence shown here is derived from an EMBL/GenBank/DDBJ whole genome shotgun (WGS) entry which is preliminary data.</text>
</comment>
<dbReference type="AlphaFoldDB" id="A0A4R1GJ02"/>
<accession>A0A4R1GJ02</accession>
<dbReference type="InterPro" id="IPR010319">
    <property type="entry name" value="Transglutaminase-like_Cys_pept"/>
</dbReference>
<keyword evidence="1" id="KW-0732">Signal</keyword>
<name>A0A4R1GJ02_9GAMM</name>
<gene>
    <name evidence="2" type="ORF">CLV83_0406</name>
</gene>
<evidence type="ECO:0000313" key="2">
    <source>
        <dbReference type="EMBL" id="TCK08327.1"/>
    </source>
</evidence>
<reference evidence="2 3" key="1">
    <citation type="submission" date="2019-03" db="EMBL/GenBank/DDBJ databases">
        <title>Genomic Encyclopedia of Archaeal and Bacterial Type Strains, Phase II (KMG-II): from individual species to whole genera.</title>
        <authorList>
            <person name="Goeker M."/>
        </authorList>
    </citation>
    <scope>NUCLEOTIDE SEQUENCE [LARGE SCALE GENOMIC DNA]</scope>
    <source>
        <strain evidence="2 3">DSM 27697</strain>
    </source>
</reference>
<dbReference type="EMBL" id="SMFU01000007">
    <property type="protein sequence ID" value="TCK08327.1"/>
    <property type="molecule type" value="Genomic_DNA"/>
</dbReference>
<organism evidence="2 3">
    <name type="scientific">Marinobacterium mangrovicola</name>
    <dbReference type="NCBI Taxonomy" id="1476959"/>
    <lineage>
        <taxon>Bacteria</taxon>
        <taxon>Pseudomonadati</taxon>
        <taxon>Pseudomonadota</taxon>
        <taxon>Gammaproteobacteria</taxon>
        <taxon>Oceanospirillales</taxon>
        <taxon>Oceanospirillaceae</taxon>
        <taxon>Marinobacterium</taxon>
    </lineage>
</organism>
<feature type="chain" id="PRO_5020344660" evidence="1">
    <location>
        <begin position="35"/>
        <end position="226"/>
    </location>
</feature>
<dbReference type="OrthoDB" id="5401788at2"/>
<proteinExistence type="predicted"/>
<feature type="signal peptide" evidence="1">
    <location>
        <begin position="1"/>
        <end position="34"/>
    </location>
</feature>